<dbReference type="Pfam" id="PF00733">
    <property type="entry name" value="Asn_synthase"/>
    <property type="match status" value="1"/>
</dbReference>
<evidence type="ECO:0000256" key="8">
    <source>
        <dbReference type="PIRSR" id="PIRSR001589-3"/>
    </source>
</evidence>
<accession>A0A1V9YZY9</accession>
<keyword evidence="3 5" id="KW-0067">ATP-binding</keyword>
<feature type="binding site" evidence="7">
    <location>
        <position position="291"/>
    </location>
    <ligand>
        <name>ATP</name>
        <dbReference type="ChEBI" id="CHEBI:30616"/>
    </ligand>
</feature>
<dbReference type="CDD" id="cd01991">
    <property type="entry name" value="Asn_synthase_B_C"/>
    <property type="match status" value="1"/>
</dbReference>
<feature type="binding site" evidence="7">
    <location>
        <position position="98"/>
    </location>
    <ligand>
        <name>L-glutamine</name>
        <dbReference type="ChEBI" id="CHEBI:58359"/>
    </ligand>
</feature>
<gene>
    <name evidence="10" type="ORF">ACHHYP_04901</name>
</gene>
<name>A0A1V9YZY9_ACHHY</name>
<keyword evidence="6" id="KW-0061">Asparagine biosynthesis</keyword>
<proteinExistence type="inferred from homology"/>
<comment type="caution">
    <text evidence="10">The sequence shown here is derived from an EMBL/GenBank/DDBJ whole genome shotgun (WGS) entry which is preliminary data.</text>
</comment>
<keyword evidence="6" id="KW-0028">Amino-acid biosynthesis</keyword>
<dbReference type="Gene3D" id="3.40.50.620">
    <property type="entry name" value="HUPs"/>
    <property type="match status" value="1"/>
</dbReference>
<organism evidence="10 11">
    <name type="scientific">Achlya hypogyna</name>
    <name type="common">Oomycete</name>
    <name type="synonym">Protoachlya hypogyna</name>
    <dbReference type="NCBI Taxonomy" id="1202772"/>
    <lineage>
        <taxon>Eukaryota</taxon>
        <taxon>Sar</taxon>
        <taxon>Stramenopiles</taxon>
        <taxon>Oomycota</taxon>
        <taxon>Saprolegniomycetes</taxon>
        <taxon>Saprolegniales</taxon>
        <taxon>Achlyaceae</taxon>
        <taxon>Achlya</taxon>
    </lineage>
</organism>
<evidence type="ECO:0000256" key="2">
    <source>
        <dbReference type="ARBA" id="ARBA00022741"/>
    </source>
</evidence>
<evidence type="ECO:0000256" key="5">
    <source>
        <dbReference type="PIRNR" id="PIRNR001589"/>
    </source>
</evidence>
<dbReference type="Gene3D" id="3.60.20.10">
    <property type="entry name" value="Glutamine Phosphoribosylpyrophosphate, subunit 1, domain 1"/>
    <property type="match status" value="1"/>
</dbReference>
<feature type="domain" description="Glutamine amidotransferase type-2" evidence="9">
    <location>
        <begin position="2"/>
        <end position="207"/>
    </location>
</feature>
<dbReference type="PIRSF" id="PIRSF001589">
    <property type="entry name" value="Asn_synthetase_glu-h"/>
    <property type="match status" value="1"/>
</dbReference>
<dbReference type="CDD" id="cd00712">
    <property type="entry name" value="AsnB"/>
    <property type="match status" value="1"/>
</dbReference>
<keyword evidence="11" id="KW-1185">Reference proteome</keyword>
<evidence type="ECO:0000256" key="7">
    <source>
        <dbReference type="PIRSR" id="PIRSR001589-2"/>
    </source>
</evidence>
<dbReference type="GO" id="GO:0005829">
    <property type="term" value="C:cytosol"/>
    <property type="evidence" value="ECO:0007669"/>
    <property type="project" value="TreeGrafter"/>
</dbReference>
<reference evidence="10 11" key="1">
    <citation type="journal article" date="2014" name="Genome Biol. Evol.">
        <title>The secreted proteins of Achlya hypogyna and Thraustotheca clavata identify the ancestral oomycete secretome and reveal gene acquisitions by horizontal gene transfer.</title>
        <authorList>
            <person name="Misner I."/>
            <person name="Blouin N."/>
            <person name="Leonard G."/>
            <person name="Richards T.A."/>
            <person name="Lane C.E."/>
        </authorList>
    </citation>
    <scope>NUCLEOTIDE SEQUENCE [LARGE SCALE GENOMIC DNA]</scope>
    <source>
        <strain evidence="10 11">ATCC 48635</strain>
    </source>
</reference>
<feature type="site" description="Important for beta-aspartyl-AMP intermediate formation" evidence="8">
    <location>
        <position position="372"/>
    </location>
</feature>
<dbReference type="STRING" id="1202772.A0A1V9YZY9"/>
<feature type="active site" description="For GATase activity" evidence="6">
    <location>
        <position position="2"/>
    </location>
</feature>
<protein>
    <recommendedName>
        <fullName evidence="9">Glutamine amidotransferase type-2 domain-containing protein</fullName>
    </recommendedName>
</protein>
<dbReference type="InterPro" id="IPR006426">
    <property type="entry name" value="Asn_synth_AEB"/>
</dbReference>
<keyword evidence="2 5" id="KW-0547">Nucleotide-binding</keyword>
<comment type="similarity">
    <text evidence="1">Belongs to the asparagine synthetase family.</text>
</comment>
<dbReference type="GO" id="GO:0004066">
    <property type="term" value="F:asparagine synthase (glutamine-hydrolyzing) activity"/>
    <property type="evidence" value="ECO:0007669"/>
    <property type="project" value="InterPro"/>
</dbReference>
<dbReference type="PANTHER" id="PTHR43284:SF1">
    <property type="entry name" value="ASPARAGINE SYNTHETASE"/>
    <property type="match status" value="1"/>
</dbReference>
<dbReference type="GO" id="GO:0006529">
    <property type="term" value="P:asparagine biosynthetic process"/>
    <property type="evidence" value="ECO:0007669"/>
    <property type="project" value="UniProtKB-KW"/>
</dbReference>
<dbReference type="Pfam" id="PF13537">
    <property type="entry name" value="GATase_7"/>
    <property type="match status" value="1"/>
</dbReference>
<evidence type="ECO:0000313" key="10">
    <source>
        <dbReference type="EMBL" id="OQR91207.1"/>
    </source>
</evidence>
<dbReference type="EMBL" id="JNBR01000550">
    <property type="protein sequence ID" value="OQR91207.1"/>
    <property type="molecule type" value="Genomic_DNA"/>
</dbReference>
<sequence>MCGIVAYLELAGASGPPPNLHAALAYLHHRGPDGQGTWCDDTVGLGHARLSIMDVASGQQPLHAGTDIHAVVNGEFYEFEAIRASLEARGHVFSTKSDSEILVHLYQEHGVDTLEHLAGEFAFVLWDARRQRLFCGRDRYGVKPLFYTTVSTRFMVASEAKAFLALGWQPQWDVHSIASSGFFSDSRTIFQGVYKLPPAHFLTLTPSGPLHLESYFSPTYPNRHVADPRSIDEMILGVRTRLRDAVKTRLRSDVPVAVYLSGGIDSSTVLGLALDILRETDPLATLDTFTIAFTDREVDGVHYNESDVARRTADYFNTPHHVLHVTQNDLTAAFEDAVWHWEAPLNDFNGAAKYLLSRYVQAAGFKVVLTGEGADEHFAGYSMFYPDFYRADTMPPTLLPADRRARLAAIEATDMKTWSAIGCVPMAFNDHPSERRRLHDVSIHRVLTTICGLPAGLFVPAVAAANAPMEAYVHALSAEERRLARDEWHPLHTALCLETRVHLPNYLCNHLGDRSEMAHSIEGRVPFLDHRLTTFVNGLPPQVKLHVDEASGDLVEKWVLRQAAKPYIPLELYERPKKPFLAPPCDKGTDAQWGYLQATIQRNAVEALGWMDWPFVAATLQTFKTTGERQAYNRLNIIASFLVLGRQFNIPAARVS</sequence>
<evidence type="ECO:0000256" key="4">
    <source>
        <dbReference type="ARBA" id="ARBA00022962"/>
    </source>
</evidence>
<dbReference type="InterPro" id="IPR017932">
    <property type="entry name" value="GATase_2_dom"/>
</dbReference>
<dbReference type="InterPro" id="IPR051786">
    <property type="entry name" value="ASN_synthetase/amidase"/>
</dbReference>
<dbReference type="InterPro" id="IPR014729">
    <property type="entry name" value="Rossmann-like_a/b/a_fold"/>
</dbReference>
<dbReference type="SUPFAM" id="SSF52402">
    <property type="entry name" value="Adenine nucleotide alpha hydrolases-like"/>
    <property type="match status" value="1"/>
</dbReference>
<dbReference type="SUPFAM" id="SSF56235">
    <property type="entry name" value="N-terminal nucleophile aminohydrolases (Ntn hydrolases)"/>
    <property type="match status" value="1"/>
</dbReference>
<dbReference type="NCBIfam" id="TIGR01536">
    <property type="entry name" value="asn_synth_AEB"/>
    <property type="match status" value="1"/>
</dbReference>
<evidence type="ECO:0000259" key="9">
    <source>
        <dbReference type="PROSITE" id="PS51278"/>
    </source>
</evidence>
<dbReference type="AlphaFoldDB" id="A0A1V9YZY9"/>
<dbReference type="InterPro" id="IPR033738">
    <property type="entry name" value="AsnB_N"/>
</dbReference>
<evidence type="ECO:0000256" key="1">
    <source>
        <dbReference type="ARBA" id="ARBA00005752"/>
    </source>
</evidence>
<evidence type="ECO:0000256" key="6">
    <source>
        <dbReference type="PIRSR" id="PIRSR001589-1"/>
    </source>
</evidence>
<dbReference type="InterPro" id="IPR001962">
    <property type="entry name" value="Asn_synthase"/>
</dbReference>
<dbReference type="OrthoDB" id="409189at2759"/>
<dbReference type="GO" id="GO:0005524">
    <property type="term" value="F:ATP binding"/>
    <property type="evidence" value="ECO:0007669"/>
    <property type="project" value="UniProtKB-KW"/>
</dbReference>
<keyword evidence="4 6" id="KW-0315">Glutamine amidotransferase</keyword>
<dbReference type="PANTHER" id="PTHR43284">
    <property type="entry name" value="ASPARAGINE SYNTHETASE (GLUTAMINE-HYDROLYZING)"/>
    <property type="match status" value="1"/>
</dbReference>
<dbReference type="InterPro" id="IPR029055">
    <property type="entry name" value="Ntn_hydrolases_N"/>
</dbReference>
<dbReference type="PROSITE" id="PS51278">
    <property type="entry name" value="GATASE_TYPE_2"/>
    <property type="match status" value="1"/>
</dbReference>
<evidence type="ECO:0000256" key="3">
    <source>
        <dbReference type="ARBA" id="ARBA00022840"/>
    </source>
</evidence>
<evidence type="ECO:0000313" key="11">
    <source>
        <dbReference type="Proteomes" id="UP000243579"/>
    </source>
</evidence>
<dbReference type="Proteomes" id="UP000243579">
    <property type="component" value="Unassembled WGS sequence"/>
</dbReference>